<feature type="transmembrane region" description="Helical" evidence="9">
    <location>
        <begin position="446"/>
        <end position="472"/>
    </location>
</feature>
<feature type="transmembrane region" description="Helical" evidence="9">
    <location>
        <begin position="16"/>
        <end position="34"/>
    </location>
</feature>
<evidence type="ECO:0000256" key="4">
    <source>
        <dbReference type="ARBA" id="ARBA00022475"/>
    </source>
</evidence>
<evidence type="ECO:0000256" key="9">
    <source>
        <dbReference type="SAM" id="Phobius"/>
    </source>
</evidence>
<feature type="transmembrane region" description="Helical" evidence="9">
    <location>
        <begin position="72"/>
        <end position="95"/>
    </location>
</feature>
<accession>A0ABX5Y8I9</accession>
<feature type="compositionally biased region" description="Basic and acidic residues" evidence="8">
    <location>
        <begin position="135"/>
        <end position="146"/>
    </location>
</feature>
<gene>
    <name evidence="10" type="primary">tqsA_4</name>
    <name evidence="10" type="ORF">TBK1r_77240</name>
</gene>
<evidence type="ECO:0000256" key="5">
    <source>
        <dbReference type="ARBA" id="ARBA00022692"/>
    </source>
</evidence>
<keyword evidence="5 9" id="KW-0812">Transmembrane</keyword>
<comment type="subcellular location">
    <subcellularLocation>
        <location evidence="1">Cell membrane</location>
        <topology evidence="1">Multi-pass membrane protein</topology>
    </subcellularLocation>
</comment>
<evidence type="ECO:0000256" key="8">
    <source>
        <dbReference type="SAM" id="MobiDB-lite"/>
    </source>
</evidence>
<evidence type="ECO:0000256" key="2">
    <source>
        <dbReference type="ARBA" id="ARBA00009773"/>
    </source>
</evidence>
<dbReference type="Pfam" id="PF01594">
    <property type="entry name" value="AI-2E_transport"/>
    <property type="match status" value="1"/>
</dbReference>
<feature type="region of interest" description="Disordered" evidence="8">
    <location>
        <begin position="135"/>
        <end position="243"/>
    </location>
</feature>
<reference evidence="10 11" key="1">
    <citation type="submission" date="2019-02" db="EMBL/GenBank/DDBJ databases">
        <title>Deep-cultivation of Planctomycetes and their phenomic and genomic characterization uncovers novel biology.</title>
        <authorList>
            <person name="Wiegand S."/>
            <person name="Jogler M."/>
            <person name="Boedeker C."/>
            <person name="Pinto D."/>
            <person name="Vollmers J."/>
            <person name="Rivas-Marin E."/>
            <person name="Kohn T."/>
            <person name="Peeters S.H."/>
            <person name="Heuer A."/>
            <person name="Rast P."/>
            <person name="Oberbeckmann S."/>
            <person name="Bunk B."/>
            <person name="Jeske O."/>
            <person name="Meyerdierks A."/>
            <person name="Storesund J.E."/>
            <person name="Kallscheuer N."/>
            <person name="Luecker S."/>
            <person name="Lage O.M."/>
            <person name="Pohl T."/>
            <person name="Merkel B.J."/>
            <person name="Hornburger P."/>
            <person name="Mueller R.-W."/>
            <person name="Bruemmer F."/>
            <person name="Labrenz M."/>
            <person name="Spormann A.M."/>
            <person name="Op den Camp H."/>
            <person name="Overmann J."/>
            <person name="Amann R."/>
            <person name="Jetten M.S.M."/>
            <person name="Mascher T."/>
            <person name="Medema M.H."/>
            <person name="Devos D.P."/>
            <person name="Kaster A.-K."/>
            <person name="Ovreas L."/>
            <person name="Rohde M."/>
            <person name="Galperin M.Y."/>
            <person name="Jogler C."/>
        </authorList>
    </citation>
    <scope>NUCLEOTIDE SEQUENCE [LARGE SCALE GENOMIC DNA]</scope>
    <source>
        <strain evidence="10 11">TBK1r</strain>
    </source>
</reference>
<keyword evidence="3" id="KW-0813">Transport</keyword>
<keyword evidence="4" id="KW-1003">Cell membrane</keyword>
<evidence type="ECO:0000313" key="11">
    <source>
        <dbReference type="Proteomes" id="UP000318081"/>
    </source>
</evidence>
<dbReference type="InterPro" id="IPR002549">
    <property type="entry name" value="AI-2E-like"/>
</dbReference>
<evidence type="ECO:0000256" key="1">
    <source>
        <dbReference type="ARBA" id="ARBA00004651"/>
    </source>
</evidence>
<dbReference type="PANTHER" id="PTHR21716:SF53">
    <property type="entry name" value="PERMEASE PERM-RELATED"/>
    <property type="match status" value="1"/>
</dbReference>
<feature type="transmembrane region" description="Helical" evidence="9">
    <location>
        <begin position="405"/>
        <end position="426"/>
    </location>
</feature>
<keyword evidence="6 9" id="KW-1133">Transmembrane helix</keyword>
<evidence type="ECO:0000256" key="7">
    <source>
        <dbReference type="ARBA" id="ARBA00023136"/>
    </source>
</evidence>
<feature type="transmembrane region" description="Helical" evidence="9">
    <location>
        <begin position="342"/>
        <end position="363"/>
    </location>
</feature>
<keyword evidence="7 9" id="KW-0472">Membrane</keyword>
<evidence type="ECO:0000256" key="6">
    <source>
        <dbReference type="ARBA" id="ARBA00022989"/>
    </source>
</evidence>
<evidence type="ECO:0000313" key="10">
    <source>
        <dbReference type="EMBL" id="QDV88689.1"/>
    </source>
</evidence>
<feature type="transmembrane region" description="Helical" evidence="9">
    <location>
        <begin position="40"/>
        <end position="60"/>
    </location>
</feature>
<name>A0ABX5Y8I9_9BACT</name>
<keyword evidence="11" id="KW-1185">Reference proteome</keyword>
<organism evidence="10 11">
    <name type="scientific">Stieleria magnilauensis</name>
    <dbReference type="NCBI Taxonomy" id="2527963"/>
    <lineage>
        <taxon>Bacteria</taxon>
        <taxon>Pseudomonadati</taxon>
        <taxon>Planctomycetota</taxon>
        <taxon>Planctomycetia</taxon>
        <taxon>Pirellulales</taxon>
        <taxon>Pirellulaceae</taxon>
        <taxon>Stieleria</taxon>
    </lineage>
</organism>
<feature type="transmembrane region" description="Helical" evidence="9">
    <location>
        <begin position="369"/>
        <end position="398"/>
    </location>
</feature>
<evidence type="ECO:0000256" key="3">
    <source>
        <dbReference type="ARBA" id="ARBA00022448"/>
    </source>
</evidence>
<dbReference type="EMBL" id="CP036432">
    <property type="protein sequence ID" value="QDV88689.1"/>
    <property type="molecule type" value="Genomic_DNA"/>
</dbReference>
<dbReference type="PANTHER" id="PTHR21716">
    <property type="entry name" value="TRANSMEMBRANE PROTEIN"/>
    <property type="match status" value="1"/>
</dbReference>
<sequence>MSASKPPGTRMSDQQIQTVCLMVLAGVAGIYMMYWLRPVLVPFVVACFIVSGVGPILSYLEYRFNVSRVAAAGLAFLLGVGLMGVFGLTISFSIIDLAKNKEEYRTRVRQLVDKVDDKLSFDALSLKRFVGDKFSNDEDGDKDKSSTADSGFLAQAPPDATANGDTTTHSTEPAELNSPASPPLAAESPPDVESPADPESLADAPSPADPGPGEPLDSNAATVDSPADAATSADVPPDSVTDVESAAVVEVDKDEPLPLLETPTVQIRARSVPVESGRMKEATELVDAFVRDGISVVLQAFLSLVSTSIVVLIYVFFLLLGKSSYAQTATLREIDSQIRSYLSLKTVISIGTGAVFGLTLRMFGVPMALSFGVLAFLLNFIPNIGPIVASLLPIPLILLDPSGNIVWMVSVIVATSAIQILSGNVVEPKLMGNSSDLHPVTILLGLMFWGMMWGIIGMFLATPITAAIKIVLERFEPTRQIANIMAGRLESPAVAS</sequence>
<feature type="compositionally biased region" description="Low complexity" evidence="8">
    <location>
        <begin position="173"/>
        <end position="206"/>
    </location>
</feature>
<comment type="similarity">
    <text evidence="2">Belongs to the autoinducer-2 exporter (AI-2E) (TC 2.A.86) family.</text>
</comment>
<feature type="transmembrane region" description="Helical" evidence="9">
    <location>
        <begin position="300"/>
        <end position="321"/>
    </location>
</feature>
<dbReference type="Proteomes" id="UP000318081">
    <property type="component" value="Chromosome"/>
</dbReference>
<proteinExistence type="inferred from homology"/>
<protein>
    <submittedName>
        <fullName evidence="10">AI-2 transport protein TqsA</fullName>
    </submittedName>
</protein>